<sequence>MTARLAKPNELSSSPDFSRSARSHGLQSEEIKNLQTPPTSSWFLPLFPPSTFPDLNYSEQREIALHFDLLTAARGNHETVEFLISPAKRQAAMEVFRGDGLRLVRRRCYGRRDMYLAAEEDRVGVAFQLALAGCAFFFFLLLLWLPHPQLRRPLHPRQREILVVDQGSHSRPRQQELYDEVGCEEAPKGYKGLEQNALGNVLFVFVLVGLFSGVVLDLLWLIGKGW</sequence>
<name>A0AAV5DLL2_ELECO</name>
<reference evidence="3" key="1">
    <citation type="journal article" date="2018" name="DNA Res.">
        <title>Multiple hybrid de novo genome assembly of finger millet, an orphan allotetraploid crop.</title>
        <authorList>
            <person name="Hatakeyama M."/>
            <person name="Aluri S."/>
            <person name="Balachadran M.T."/>
            <person name="Sivarajan S.R."/>
            <person name="Patrignani A."/>
            <person name="Gruter S."/>
            <person name="Poveda L."/>
            <person name="Shimizu-Inatsugi R."/>
            <person name="Baeten J."/>
            <person name="Francoijs K.J."/>
            <person name="Nataraja K.N."/>
            <person name="Reddy Y.A.N."/>
            <person name="Phadnis S."/>
            <person name="Ravikumar R.L."/>
            <person name="Schlapbach R."/>
            <person name="Sreeman S.M."/>
            <person name="Shimizu K.K."/>
        </authorList>
    </citation>
    <scope>NUCLEOTIDE SEQUENCE</scope>
</reference>
<feature type="transmembrane region" description="Helical" evidence="2">
    <location>
        <begin position="201"/>
        <end position="222"/>
    </location>
</feature>
<evidence type="ECO:0000256" key="2">
    <source>
        <dbReference type="SAM" id="Phobius"/>
    </source>
</evidence>
<proteinExistence type="predicted"/>
<keyword evidence="4" id="KW-1185">Reference proteome</keyword>
<protein>
    <submittedName>
        <fullName evidence="3">Uncharacterized protein</fullName>
    </submittedName>
</protein>
<dbReference type="AlphaFoldDB" id="A0AAV5DLL2"/>
<accession>A0AAV5DLL2</accession>
<dbReference type="EMBL" id="BQKI01000018">
    <property type="protein sequence ID" value="GJN11388.1"/>
    <property type="molecule type" value="Genomic_DNA"/>
</dbReference>
<keyword evidence="2" id="KW-0812">Transmembrane</keyword>
<feature type="region of interest" description="Disordered" evidence="1">
    <location>
        <begin position="1"/>
        <end position="30"/>
    </location>
</feature>
<evidence type="ECO:0000313" key="3">
    <source>
        <dbReference type="EMBL" id="GJN11388.1"/>
    </source>
</evidence>
<keyword evidence="2" id="KW-1133">Transmembrane helix</keyword>
<keyword evidence="2" id="KW-0472">Membrane</keyword>
<evidence type="ECO:0000313" key="4">
    <source>
        <dbReference type="Proteomes" id="UP001054889"/>
    </source>
</evidence>
<gene>
    <name evidence="3" type="primary">ga29575</name>
    <name evidence="3" type="ORF">PR202_ga29575</name>
</gene>
<reference evidence="3" key="2">
    <citation type="submission" date="2021-12" db="EMBL/GenBank/DDBJ databases">
        <title>Resequencing data analysis of finger millet.</title>
        <authorList>
            <person name="Hatakeyama M."/>
            <person name="Aluri S."/>
            <person name="Balachadran M.T."/>
            <person name="Sivarajan S.R."/>
            <person name="Poveda L."/>
            <person name="Shimizu-Inatsugi R."/>
            <person name="Schlapbach R."/>
            <person name="Sreeman S.M."/>
            <person name="Shimizu K.K."/>
        </authorList>
    </citation>
    <scope>NUCLEOTIDE SEQUENCE</scope>
</reference>
<evidence type="ECO:0000256" key="1">
    <source>
        <dbReference type="SAM" id="MobiDB-lite"/>
    </source>
</evidence>
<feature type="transmembrane region" description="Helical" evidence="2">
    <location>
        <begin position="123"/>
        <end position="145"/>
    </location>
</feature>
<organism evidence="3 4">
    <name type="scientific">Eleusine coracana subsp. coracana</name>
    <dbReference type="NCBI Taxonomy" id="191504"/>
    <lineage>
        <taxon>Eukaryota</taxon>
        <taxon>Viridiplantae</taxon>
        <taxon>Streptophyta</taxon>
        <taxon>Embryophyta</taxon>
        <taxon>Tracheophyta</taxon>
        <taxon>Spermatophyta</taxon>
        <taxon>Magnoliopsida</taxon>
        <taxon>Liliopsida</taxon>
        <taxon>Poales</taxon>
        <taxon>Poaceae</taxon>
        <taxon>PACMAD clade</taxon>
        <taxon>Chloridoideae</taxon>
        <taxon>Cynodonteae</taxon>
        <taxon>Eleusininae</taxon>
        <taxon>Eleusine</taxon>
    </lineage>
</organism>
<comment type="caution">
    <text evidence="3">The sequence shown here is derived from an EMBL/GenBank/DDBJ whole genome shotgun (WGS) entry which is preliminary data.</text>
</comment>
<dbReference type="Proteomes" id="UP001054889">
    <property type="component" value="Unassembled WGS sequence"/>
</dbReference>